<dbReference type="AlphaFoldDB" id="A0A0E3QQJ2"/>
<dbReference type="Proteomes" id="UP000033038">
    <property type="component" value="Chromosome"/>
</dbReference>
<dbReference type="HOGENOM" id="CLU_2067787_0_0_2"/>
<evidence type="ECO:0000313" key="2">
    <source>
        <dbReference type="Proteomes" id="UP000033038"/>
    </source>
</evidence>
<gene>
    <name evidence="1" type="ORF">MSBRW_3271</name>
</gene>
<dbReference type="EMBL" id="CP009526">
    <property type="protein sequence ID" value="AKB52524.1"/>
    <property type="molecule type" value="Genomic_DNA"/>
</dbReference>
<evidence type="ECO:0000313" key="1">
    <source>
        <dbReference type="EMBL" id="AKB52524.1"/>
    </source>
</evidence>
<dbReference type="RefSeq" id="WP_011306459.1">
    <property type="nucleotide sequence ID" value="NZ_CP009526.1"/>
</dbReference>
<name>A0A0E3QQJ2_METBA</name>
<organism evidence="1 2">
    <name type="scientific">Methanosarcina barkeri str. Wiesmoor</name>
    <dbReference type="NCBI Taxonomy" id="1434109"/>
    <lineage>
        <taxon>Archaea</taxon>
        <taxon>Methanobacteriati</taxon>
        <taxon>Methanobacteriota</taxon>
        <taxon>Stenosarchaea group</taxon>
        <taxon>Methanomicrobia</taxon>
        <taxon>Methanosarcinales</taxon>
        <taxon>Methanosarcinaceae</taxon>
        <taxon>Methanosarcina</taxon>
    </lineage>
</organism>
<dbReference type="KEGG" id="mbw:MSBRW_3271"/>
<proteinExistence type="predicted"/>
<accession>A0A0E3QQJ2</accession>
<dbReference type="PATRIC" id="fig|1434109.4.peg.4257"/>
<dbReference type="GeneID" id="24824886"/>
<sequence length="118" mass="14070">MCRCSDSRIYGLINGIEEAINEEVFTSPFSETQRIITKDELKFVYDVLDEYKGENLNSFKGYYTIERKLEEYGIDREKAIKIFTYLKLDSRYYELIEKMNSIDSPVELKDLDPFEYEI</sequence>
<reference evidence="1 2" key="1">
    <citation type="submission" date="2014-07" db="EMBL/GenBank/DDBJ databases">
        <title>Methanogenic archaea and the global carbon cycle.</title>
        <authorList>
            <person name="Henriksen J.R."/>
            <person name="Luke J."/>
            <person name="Reinhart S."/>
            <person name="Benedict M.N."/>
            <person name="Youngblut N.D."/>
            <person name="Metcalf M.E."/>
            <person name="Whitaker R.J."/>
            <person name="Metcalf W.W."/>
        </authorList>
    </citation>
    <scope>NUCLEOTIDE SEQUENCE [LARGE SCALE GENOMIC DNA]</scope>
    <source>
        <strain evidence="1 2">Wiesmoor</strain>
    </source>
</reference>
<protein>
    <submittedName>
        <fullName evidence="1">Uncharacterized protein</fullName>
    </submittedName>
</protein>